<evidence type="ECO:0000256" key="8">
    <source>
        <dbReference type="ARBA" id="ARBA00022843"/>
    </source>
</evidence>
<dbReference type="PANTHER" id="PTHR24273:SF32">
    <property type="entry name" value="HYALIN"/>
    <property type="match status" value="1"/>
</dbReference>
<dbReference type="CDD" id="cd00054">
    <property type="entry name" value="EGF_CA"/>
    <property type="match status" value="5"/>
</dbReference>
<evidence type="ECO:0000256" key="3">
    <source>
        <dbReference type="ARBA" id="ARBA00022536"/>
    </source>
</evidence>
<feature type="domain" description="HYR" evidence="18">
    <location>
        <begin position="1307"/>
        <end position="1389"/>
    </location>
</feature>
<feature type="region of interest" description="Disordered" evidence="14">
    <location>
        <begin position="644"/>
        <end position="664"/>
    </location>
</feature>
<evidence type="ECO:0000256" key="5">
    <source>
        <dbReference type="ARBA" id="ARBA00022729"/>
    </source>
</evidence>
<feature type="domain" description="EGF-like" evidence="17">
    <location>
        <begin position="865"/>
        <end position="902"/>
    </location>
</feature>
<feature type="disulfide bond" evidence="13">
    <location>
        <begin position="1060"/>
        <end position="1069"/>
    </location>
</feature>
<evidence type="ECO:0000256" key="10">
    <source>
        <dbReference type="ARBA" id="ARBA00022989"/>
    </source>
</evidence>
<dbReference type="GO" id="GO:0007219">
    <property type="term" value="P:Notch signaling pathway"/>
    <property type="evidence" value="ECO:0007669"/>
    <property type="project" value="UniProtKB-KW"/>
</dbReference>
<dbReference type="SUPFAM" id="SSF57196">
    <property type="entry name" value="EGF/Laminin"/>
    <property type="match status" value="6"/>
</dbReference>
<dbReference type="Pfam" id="PF02494">
    <property type="entry name" value="HYR"/>
    <property type="match status" value="11"/>
</dbReference>
<protein>
    <submittedName>
        <fullName evidence="20">Hyalin-like</fullName>
    </submittedName>
</protein>
<comment type="caution">
    <text evidence="13">Lacks conserved residue(s) required for the propagation of feature annotation.</text>
</comment>
<evidence type="ECO:0000256" key="14">
    <source>
        <dbReference type="SAM" id="MobiDB-lite"/>
    </source>
</evidence>
<evidence type="ECO:0000313" key="19">
    <source>
        <dbReference type="Proteomes" id="UP000694845"/>
    </source>
</evidence>
<dbReference type="InterPro" id="IPR003410">
    <property type="entry name" value="HYR_dom"/>
</dbReference>
<sequence length="1569" mass="166321">MTTKAAVWTAIFVLSIELAAAQLCPVNQCTDQSLTCHTRDVPGQLNFICECSQPFRVGVNCDQNLDNQQVITCYGESCATGTFASQNYPNPYNPRFIAVYLLYIPGAAEIVFSFDSPFGVESPKDELYIGRGVTPVISELRGVSNPPDLYFFDGRITPTGSFSIFSDTAFLYFLTDKNIEYEGFRVRWFTVDNIPPVIACPGDIMQTITTGNRNGGIVNWSPATASDNSGVAPTVTLTVGQPPGSFYQFGLHSLTYTATDASANSASCTFSITVVDGVNPVITSCPNDIFMEVDFNVGSANVFWQAVTATDNSGTPPTVTMTHTSGQSFLVGQTTVVYTFMDSARNSAECRFNVVVQQREDNLPPTIVCPGNVMQTITTGNNNGGTVTWSPATASDNSGVTPTVTLTLGQPSGSFYQFGFYTLTYTATDANLNSASCTFTVTVVDGVDPVITSCPNDILMQVDFNVVSANVFWQAVTATDNSGTPPTVTMTHTSGQSFPVGQTTVVYTFRDSARNSAECRFNVVVQQREDSTPPTIQTCPSNINREVSLGVPGGIINWTPPTATDNSGQTPTVSSTHTPGSTFTVGTTTVTYTFRDQAGNTNVCQFDVTITAVDSTPPTIQLCPSNINREVSLGVSRTTVTWIPPTATDNSGQTPTVSSTHTPGSTFTVGTTTVTYTFRDQAGNTNICQFDVTITAVDNTPPVIQLCPSNINQEIPLGVASTVVTWTEPTATDNSGQTPTVTFTHTPGSTFTLGVTSVTYVFQDQAGNSIVCQFDVTVTSVDLTGPQIIYCPPDVTRTILRGTGPVIVTWQEPSVIDNSGIAPSVSNTHNSGDSFSATVSTSVTYTFTDAAGNSAICTFTISITEVNPCDTQQCQNGGMCVPSSLEAIRCVCPACYSGDRCQIFADACQSNSCQNGAQCVAVAGSCTAYECQCTGCFTGTFCTEASSSCANHQCNNGAVCTVNTNNCLEYICNCPPCFQGQFCELAINPCQNHNCQNGGQCQPTVSNSEFSCTEYRCQCPPCFIGAFCTQPRDPCQPNPCSNGGQCSALSTSCFSYSCQCVGCFTGYNCQVAISSPCQTNPCLNGGQCSVVVGACTTYTCNCPAGFNGVNCENVVTVNPNACNSFPCQNDGTCLTMDGAYYICLCPNQYVGLNCQYFQATTPGSIDACATSPCQNGARCINSYNSISNIIFGNSQTYTCVCTDGFTGANCGSLTVSFPLLNICLLGTKPPCQRGATCSNAYHSYDQDVDYVCNCPVGFVGHNCELQVPDPCSSGPCQNGGQCQVLQNAFLCICQPGFSGTRCENSQVDTQPPVIINCPNDISQTTPNPNGQAVFWTPPTATDNAGVPTIFYQSHSPGSQFAAGATLVSYIFVDSSFNFDVCQFYIFLMTASVDTVAPIITGCPFGQTVNAPAGSTTAIAGWIEPTATDNSGQQPQQTRSHGPGTAFQLGYTEVRYTFRDATGNQATCSFLINVVGQDTSSVNVVNCPSQGVTVTAPQGATQAAVTWTEPTATDNFGQLITNVIRSHQPGQLFNTGPTQVTYQFTANSGSQGVCRFTVTVIGENRSLQLS</sequence>
<dbReference type="GO" id="GO:0016020">
    <property type="term" value="C:membrane"/>
    <property type="evidence" value="ECO:0007669"/>
    <property type="project" value="UniProtKB-SubCell"/>
</dbReference>
<feature type="domain" description="EGF-like" evidence="17">
    <location>
        <begin position="1267"/>
        <end position="1303"/>
    </location>
</feature>
<feature type="domain" description="HYR" evidence="18">
    <location>
        <begin position="360"/>
        <end position="443"/>
    </location>
</feature>
<dbReference type="Pfam" id="PF00008">
    <property type="entry name" value="EGF"/>
    <property type="match status" value="2"/>
</dbReference>
<keyword evidence="8" id="KW-0832">Ubl conjugation</keyword>
<dbReference type="PROSITE" id="PS50026">
    <property type="entry name" value="EGF_3"/>
    <property type="match status" value="10"/>
</dbReference>
<feature type="signal peptide" evidence="15">
    <location>
        <begin position="1"/>
        <end position="21"/>
    </location>
</feature>
<feature type="domain" description="EGF-like" evidence="17">
    <location>
        <begin position="945"/>
        <end position="984"/>
    </location>
</feature>
<accession>A0A8B7ZQ71</accession>
<feature type="domain" description="EGF-like" evidence="17">
    <location>
        <begin position="904"/>
        <end position="943"/>
    </location>
</feature>
<evidence type="ECO:0000313" key="20">
    <source>
        <dbReference type="RefSeq" id="XP_022107733.1"/>
    </source>
</evidence>
<keyword evidence="7" id="KW-0221">Differentiation</keyword>
<keyword evidence="10" id="KW-1133">Transmembrane helix</keyword>
<dbReference type="InterPro" id="IPR035914">
    <property type="entry name" value="Sperma_CUB_dom_sf"/>
</dbReference>
<proteinExistence type="predicted"/>
<dbReference type="InterPro" id="IPR000859">
    <property type="entry name" value="CUB_dom"/>
</dbReference>
<feature type="domain" description="EGF-like" evidence="17">
    <location>
        <begin position="1219"/>
        <end position="1264"/>
    </location>
</feature>
<feature type="disulfide bond" evidence="13">
    <location>
        <begin position="1102"/>
        <end position="1111"/>
    </location>
</feature>
<feature type="chain" id="PRO_5034843542" evidence="15">
    <location>
        <begin position="22"/>
        <end position="1569"/>
    </location>
</feature>
<feature type="domain" description="EGF-like" evidence="17">
    <location>
        <begin position="986"/>
        <end position="1029"/>
    </location>
</feature>
<keyword evidence="2" id="KW-0217">Developmental protein</keyword>
<dbReference type="GeneID" id="110988490"/>
<dbReference type="SMART" id="SM00181">
    <property type="entry name" value="EGF"/>
    <property type="match status" value="11"/>
</dbReference>
<evidence type="ECO:0000256" key="13">
    <source>
        <dbReference type="PROSITE-ProRule" id="PRU00076"/>
    </source>
</evidence>
<dbReference type="InterPro" id="IPR013783">
    <property type="entry name" value="Ig-like_fold"/>
</dbReference>
<gene>
    <name evidence="20" type="primary">LOC110988490</name>
</gene>
<dbReference type="SUPFAM" id="SSF49854">
    <property type="entry name" value="Spermadhesin, CUB domain"/>
    <property type="match status" value="1"/>
</dbReference>
<dbReference type="OMA" id="SANVFWQ"/>
<name>A0A8B7ZQ71_ACAPL</name>
<feature type="disulfide bond" evidence="13">
    <location>
        <begin position="1019"/>
        <end position="1028"/>
    </location>
</feature>
<feature type="domain" description="HYR" evidence="18">
    <location>
        <begin position="1476"/>
        <end position="1561"/>
    </location>
</feature>
<feature type="disulfide bond" evidence="13">
    <location>
        <begin position="1201"/>
        <end position="1210"/>
    </location>
</feature>
<feature type="disulfide bond" evidence="13">
    <location>
        <begin position="933"/>
        <end position="942"/>
    </location>
</feature>
<dbReference type="RefSeq" id="XP_022107733.1">
    <property type="nucleotide sequence ID" value="XM_022252041.1"/>
</dbReference>
<feature type="domain" description="HYR" evidence="18">
    <location>
        <begin position="613"/>
        <end position="696"/>
    </location>
</feature>
<dbReference type="OrthoDB" id="418245at2759"/>
<dbReference type="Gene3D" id="2.10.25.10">
    <property type="entry name" value="Laminin"/>
    <property type="match status" value="8"/>
</dbReference>
<feature type="domain" description="HYR" evidence="18">
    <location>
        <begin position="781"/>
        <end position="865"/>
    </location>
</feature>
<feature type="disulfide bond" evidence="13">
    <location>
        <begin position="1293"/>
        <end position="1302"/>
    </location>
</feature>
<feature type="disulfide bond" evidence="13">
    <location>
        <begin position="892"/>
        <end position="901"/>
    </location>
</feature>
<dbReference type="InterPro" id="IPR001881">
    <property type="entry name" value="EGF-like_Ca-bd_dom"/>
</dbReference>
<dbReference type="Proteomes" id="UP000694845">
    <property type="component" value="Unplaced"/>
</dbReference>
<evidence type="ECO:0000256" key="9">
    <source>
        <dbReference type="ARBA" id="ARBA00022976"/>
    </source>
</evidence>
<reference evidence="20" key="1">
    <citation type="submission" date="2025-08" db="UniProtKB">
        <authorList>
            <consortium name="RefSeq"/>
        </authorList>
    </citation>
    <scope>IDENTIFICATION</scope>
</reference>
<feature type="domain" description="EGF-like" evidence="17">
    <location>
        <begin position="1031"/>
        <end position="1070"/>
    </location>
</feature>
<keyword evidence="11" id="KW-0472">Membrane</keyword>
<dbReference type="SMART" id="SM00042">
    <property type="entry name" value="CUB"/>
    <property type="match status" value="1"/>
</dbReference>
<evidence type="ECO:0000259" key="17">
    <source>
        <dbReference type="PROSITE" id="PS50026"/>
    </source>
</evidence>
<feature type="domain" description="EGF-like" evidence="17">
    <location>
        <begin position="1118"/>
        <end position="1155"/>
    </location>
</feature>
<keyword evidence="9" id="KW-0914">Notch signaling pathway</keyword>
<feature type="domain" description="HYR" evidence="18">
    <location>
        <begin position="275"/>
        <end position="358"/>
    </location>
</feature>
<evidence type="ECO:0000256" key="11">
    <source>
        <dbReference type="ARBA" id="ARBA00023136"/>
    </source>
</evidence>
<dbReference type="GO" id="GO:0005509">
    <property type="term" value="F:calcium ion binding"/>
    <property type="evidence" value="ECO:0007669"/>
    <property type="project" value="InterPro"/>
</dbReference>
<dbReference type="Gene3D" id="2.60.40.10">
    <property type="entry name" value="Immunoglobulins"/>
    <property type="match status" value="3"/>
</dbReference>
<feature type="domain" description="HYR" evidence="18">
    <location>
        <begin position="529"/>
        <end position="612"/>
    </location>
</feature>
<feature type="domain" description="HYR" evidence="18">
    <location>
        <begin position="444"/>
        <end position="527"/>
    </location>
</feature>
<feature type="domain" description="EGF-like" evidence="17">
    <location>
        <begin position="1073"/>
        <end position="1112"/>
    </location>
</feature>
<keyword evidence="3 13" id="KW-0245">EGF-like domain</keyword>
<dbReference type="GO" id="GO:0030154">
    <property type="term" value="P:cell differentiation"/>
    <property type="evidence" value="ECO:0007669"/>
    <property type="project" value="UniProtKB-KW"/>
</dbReference>
<feature type="compositionally biased region" description="Polar residues" evidence="14">
    <location>
        <begin position="644"/>
        <end position="659"/>
    </location>
</feature>
<feature type="disulfide bond" evidence="13">
    <location>
        <begin position="1254"/>
        <end position="1263"/>
    </location>
</feature>
<evidence type="ECO:0000256" key="2">
    <source>
        <dbReference type="ARBA" id="ARBA00022473"/>
    </source>
</evidence>
<keyword evidence="5 15" id="KW-0732">Signal</keyword>
<evidence type="ECO:0000256" key="7">
    <source>
        <dbReference type="ARBA" id="ARBA00022782"/>
    </source>
</evidence>
<dbReference type="PROSITE" id="PS01186">
    <property type="entry name" value="EGF_2"/>
    <property type="match status" value="4"/>
</dbReference>
<evidence type="ECO:0000256" key="6">
    <source>
        <dbReference type="ARBA" id="ARBA00022737"/>
    </source>
</evidence>
<feature type="disulfide bond" evidence="13">
    <location>
        <begin position="974"/>
        <end position="983"/>
    </location>
</feature>
<dbReference type="PROSITE" id="PS01180">
    <property type="entry name" value="CUB"/>
    <property type="match status" value="1"/>
</dbReference>
<dbReference type="Gene3D" id="2.60.120.290">
    <property type="entry name" value="Spermadhesin, CUB domain"/>
    <property type="match status" value="1"/>
</dbReference>
<evidence type="ECO:0000256" key="15">
    <source>
        <dbReference type="SAM" id="SignalP"/>
    </source>
</evidence>
<evidence type="ECO:0000256" key="4">
    <source>
        <dbReference type="ARBA" id="ARBA00022692"/>
    </source>
</evidence>
<evidence type="ECO:0000256" key="12">
    <source>
        <dbReference type="ARBA" id="ARBA00023157"/>
    </source>
</evidence>
<organism evidence="19 20">
    <name type="scientific">Acanthaster planci</name>
    <name type="common">Crown-of-thorns starfish</name>
    <dbReference type="NCBI Taxonomy" id="133434"/>
    <lineage>
        <taxon>Eukaryota</taxon>
        <taxon>Metazoa</taxon>
        <taxon>Echinodermata</taxon>
        <taxon>Eleutherozoa</taxon>
        <taxon>Asterozoa</taxon>
        <taxon>Asteroidea</taxon>
        <taxon>Valvatacea</taxon>
        <taxon>Valvatida</taxon>
        <taxon>Acanthasteridae</taxon>
        <taxon>Acanthaster</taxon>
    </lineage>
</organism>
<dbReference type="PROSITE" id="PS00022">
    <property type="entry name" value="EGF_1"/>
    <property type="match status" value="10"/>
</dbReference>
<comment type="subcellular location">
    <subcellularLocation>
        <location evidence="1">Membrane</location>
        <topology evidence="1">Single-pass type I membrane protein</topology>
    </subcellularLocation>
</comment>
<dbReference type="InterPro" id="IPR000742">
    <property type="entry name" value="EGF"/>
</dbReference>
<dbReference type="PROSITE" id="PS50825">
    <property type="entry name" value="HYR"/>
    <property type="match status" value="11"/>
</dbReference>
<feature type="domain" description="HYR" evidence="18">
    <location>
        <begin position="1392"/>
        <end position="1475"/>
    </location>
</feature>
<dbReference type="FunFam" id="2.10.25.10:FF:000368">
    <property type="entry name" value="Delta-like 3 (Drosophila), isoform CRA_b"/>
    <property type="match status" value="1"/>
</dbReference>
<keyword evidence="19" id="KW-1185">Reference proteome</keyword>
<evidence type="ECO:0000256" key="1">
    <source>
        <dbReference type="ARBA" id="ARBA00004479"/>
    </source>
</evidence>
<dbReference type="SMART" id="SM00179">
    <property type="entry name" value="EGF_CA"/>
    <property type="match status" value="5"/>
</dbReference>
<evidence type="ECO:0000259" key="18">
    <source>
        <dbReference type="PROSITE" id="PS50825"/>
    </source>
</evidence>
<keyword evidence="12 13" id="KW-1015">Disulfide bond</keyword>
<keyword evidence="4" id="KW-0812">Transmembrane</keyword>
<dbReference type="PANTHER" id="PTHR24273">
    <property type="entry name" value="FI04643P-RELATED"/>
    <property type="match status" value="1"/>
</dbReference>
<evidence type="ECO:0000259" key="16">
    <source>
        <dbReference type="PROSITE" id="PS01180"/>
    </source>
</evidence>
<feature type="domain" description="EGF-like" evidence="17">
    <location>
        <begin position="1164"/>
        <end position="1211"/>
    </location>
</feature>
<dbReference type="KEGG" id="aplc:110988490"/>
<feature type="domain" description="HYR" evidence="18">
    <location>
        <begin position="191"/>
        <end position="274"/>
    </location>
</feature>
<feature type="domain" description="HYR" evidence="18">
    <location>
        <begin position="697"/>
        <end position="780"/>
    </location>
</feature>
<feature type="domain" description="CUB" evidence="16">
    <location>
        <begin position="61"/>
        <end position="191"/>
    </location>
</feature>
<keyword evidence="6" id="KW-0677">Repeat</keyword>
<feature type="disulfide bond" evidence="13">
    <location>
        <begin position="1145"/>
        <end position="1154"/>
    </location>
</feature>